<evidence type="ECO:0000313" key="9">
    <source>
        <dbReference type="Proteomes" id="UP000238954"/>
    </source>
</evidence>
<feature type="transmembrane region" description="Helical" evidence="6">
    <location>
        <begin position="16"/>
        <end position="34"/>
    </location>
</feature>
<name>A0A2S8B0S5_9SPHN</name>
<dbReference type="Pfam" id="PF01292">
    <property type="entry name" value="Ni_hydr_CYTB"/>
    <property type="match status" value="1"/>
</dbReference>
<protein>
    <recommendedName>
        <fullName evidence="7">Cytochrome b561 bacterial/Ni-hydrogenase domain-containing protein</fullName>
    </recommendedName>
</protein>
<dbReference type="OrthoDB" id="7341135at2"/>
<dbReference type="Gene3D" id="1.20.950.20">
    <property type="entry name" value="Transmembrane di-heme cytochromes, Chain C"/>
    <property type="match status" value="1"/>
</dbReference>
<sequence length="187" mass="20655">MSDAVLKNRRSTATKILHWLVALAIMTQLGLSLVMQSPTRNRPGDSFFEIHEKVGIAATSLLAASWIWSVLRSGETRLVAFFPWFSPKQLRFVATDAKRLFAPIEDGNRERPFASAIHGLGLIIASVMALSGVVGYFVASASPLMEVHETVAPLMWAYLIGHVVSALFHELRGERIIAAMFYASSRQ</sequence>
<evidence type="ECO:0000256" key="6">
    <source>
        <dbReference type="SAM" id="Phobius"/>
    </source>
</evidence>
<dbReference type="GO" id="GO:0005886">
    <property type="term" value="C:plasma membrane"/>
    <property type="evidence" value="ECO:0007669"/>
    <property type="project" value="UniProtKB-SubCell"/>
</dbReference>
<evidence type="ECO:0000313" key="8">
    <source>
        <dbReference type="EMBL" id="PQM25947.1"/>
    </source>
</evidence>
<evidence type="ECO:0000256" key="5">
    <source>
        <dbReference type="ARBA" id="ARBA00023136"/>
    </source>
</evidence>
<evidence type="ECO:0000256" key="1">
    <source>
        <dbReference type="ARBA" id="ARBA00004651"/>
    </source>
</evidence>
<accession>A0A2S8B0S5</accession>
<evidence type="ECO:0000259" key="7">
    <source>
        <dbReference type="Pfam" id="PF01292"/>
    </source>
</evidence>
<evidence type="ECO:0000256" key="2">
    <source>
        <dbReference type="ARBA" id="ARBA00022475"/>
    </source>
</evidence>
<gene>
    <name evidence="8" type="ORF">CVO77_12615</name>
</gene>
<dbReference type="InterPro" id="IPR011577">
    <property type="entry name" value="Cyt_b561_bac/Ni-Hgenase"/>
</dbReference>
<feature type="transmembrane region" description="Helical" evidence="6">
    <location>
        <begin position="119"/>
        <end position="139"/>
    </location>
</feature>
<keyword evidence="9" id="KW-1185">Reference proteome</keyword>
<evidence type="ECO:0000256" key="4">
    <source>
        <dbReference type="ARBA" id="ARBA00022989"/>
    </source>
</evidence>
<keyword evidence="3 6" id="KW-0812">Transmembrane</keyword>
<comment type="caution">
    <text evidence="8">The sequence shown here is derived from an EMBL/GenBank/DDBJ whole genome shotgun (WGS) entry which is preliminary data.</text>
</comment>
<reference evidence="9" key="1">
    <citation type="submission" date="2017-11" db="EMBL/GenBank/DDBJ databases">
        <title>The complete genome sequence of Sphingopyxis pomeranensis sp. nov. strain WS5A3p.</title>
        <authorList>
            <person name="Kaminski M.A."/>
        </authorList>
    </citation>
    <scope>NUCLEOTIDE SEQUENCE [LARGE SCALE GENOMIC DNA]</scope>
    <source>
        <strain evidence="9">WS5A3p</strain>
    </source>
</reference>
<keyword evidence="2" id="KW-1003">Cell membrane</keyword>
<keyword evidence="4 6" id="KW-1133">Transmembrane helix</keyword>
<feature type="domain" description="Cytochrome b561 bacterial/Ni-hydrogenase" evidence="7">
    <location>
        <begin position="11"/>
        <end position="181"/>
    </location>
</feature>
<dbReference type="InterPro" id="IPR016174">
    <property type="entry name" value="Di-haem_cyt_TM"/>
</dbReference>
<comment type="subcellular location">
    <subcellularLocation>
        <location evidence="1">Cell membrane</location>
        <topology evidence="1">Multi-pass membrane protein</topology>
    </subcellularLocation>
</comment>
<evidence type="ECO:0000256" key="3">
    <source>
        <dbReference type="ARBA" id="ARBA00022692"/>
    </source>
</evidence>
<dbReference type="RefSeq" id="WP_105999369.1">
    <property type="nucleotide sequence ID" value="NZ_CM009578.1"/>
</dbReference>
<dbReference type="EMBL" id="PHFW01000003">
    <property type="protein sequence ID" value="PQM25947.1"/>
    <property type="molecule type" value="Genomic_DNA"/>
</dbReference>
<dbReference type="GO" id="GO:0022904">
    <property type="term" value="P:respiratory electron transport chain"/>
    <property type="evidence" value="ECO:0007669"/>
    <property type="project" value="InterPro"/>
</dbReference>
<dbReference type="Proteomes" id="UP000238954">
    <property type="component" value="Chromosome"/>
</dbReference>
<dbReference type="AlphaFoldDB" id="A0A2S8B0S5"/>
<feature type="transmembrane region" description="Helical" evidence="6">
    <location>
        <begin position="151"/>
        <end position="168"/>
    </location>
</feature>
<organism evidence="8 9">
    <name type="scientific">Sphingopyxis lindanitolerans</name>
    <dbReference type="NCBI Taxonomy" id="2054227"/>
    <lineage>
        <taxon>Bacteria</taxon>
        <taxon>Pseudomonadati</taxon>
        <taxon>Pseudomonadota</taxon>
        <taxon>Alphaproteobacteria</taxon>
        <taxon>Sphingomonadales</taxon>
        <taxon>Sphingomonadaceae</taxon>
        <taxon>Sphingopyxis</taxon>
    </lineage>
</organism>
<proteinExistence type="predicted"/>
<feature type="transmembrane region" description="Helical" evidence="6">
    <location>
        <begin position="54"/>
        <end position="71"/>
    </location>
</feature>
<keyword evidence="5 6" id="KW-0472">Membrane</keyword>
<dbReference type="SUPFAM" id="SSF81342">
    <property type="entry name" value="Transmembrane di-heme cytochromes"/>
    <property type="match status" value="1"/>
</dbReference>
<dbReference type="GO" id="GO:0009055">
    <property type="term" value="F:electron transfer activity"/>
    <property type="evidence" value="ECO:0007669"/>
    <property type="project" value="InterPro"/>
</dbReference>